<dbReference type="SUPFAM" id="SSF53756">
    <property type="entry name" value="UDP-Glycosyltransferase/glycogen phosphorylase"/>
    <property type="match status" value="1"/>
</dbReference>
<name>A0ABV5DSL0_9ACTN</name>
<gene>
    <name evidence="4" type="ORF">VSQ78_07655</name>
</gene>
<dbReference type="InterPro" id="IPR050194">
    <property type="entry name" value="Glycosyltransferase_grp1"/>
</dbReference>
<keyword evidence="5" id="KW-1185">Reference proteome</keyword>
<feature type="domain" description="Glycosyltransferase subfamily 4-like N-terminal" evidence="3">
    <location>
        <begin position="33"/>
        <end position="193"/>
    </location>
</feature>
<protein>
    <submittedName>
        <fullName evidence="4">Glycosyltransferase family 4 protein</fullName>
        <ecNumber evidence="4">2.4.-.-</ecNumber>
    </submittedName>
</protein>
<sequence length="409" mass="43209">MGLSTAGGATRTSPAGIDTLRVGLVCPYSWDVPGGVQQHIGDLAEALIAMGHEVSVLAPVGDTDHEPPPYLVPAGRPVPVPYNGSVARIGFGPRSASRVRRWIAEGRFDVLHIHEPAAPSVSLLSCWAADGPIVATFHTSNPRSRAMTAGSTALRSALEKINARVAVSEAARRTLVEHLGGDAVLIPNGVSVRRFAHAEPLPGWPGEGGSIGFLGRLDEPRKGLGVLLEAFTRLARDRPGLRLLVAGPGRADLSEVPDDLRERVVLLGRLDEADKVRAYHSADVFCAPNLGGESFGIVLTEAMSAGAAIVASDIPAFGAVLDGGRAGELFRAGDPDHLADRAAALLDDPRRRDRLSRAARDAVRAYDWETVAADIAHVYETVLGRERSGGVRTGGGRWASALLRRGERP</sequence>
<organism evidence="4 5">
    <name type="scientific">Nocardiopsis alba</name>
    <dbReference type="NCBI Taxonomy" id="53437"/>
    <lineage>
        <taxon>Bacteria</taxon>
        <taxon>Bacillati</taxon>
        <taxon>Actinomycetota</taxon>
        <taxon>Actinomycetes</taxon>
        <taxon>Streptosporangiales</taxon>
        <taxon>Nocardiopsidaceae</taxon>
        <taxon>Nocardiopsis</taxon>
    </lineage>
</organism>
<reference evidence="4 5" key="1">
    <citation type="submission" date="2024-01" db="EMBL/GenBank/DDBJ databases">
        <title>Genome mining of biosynthetic gene clusters to explore secondary metabolites of Streptomyces sp.</title>
        <authorList>
            <person name="Baig A."/>
            <person name="Ajitkumar Shintre N."/>
            <person name="Kumar H."/>
            <person name="Anbarasu A."/>
            <person name="Ramaiah S."/>
        </authorList>
    </citation>
    <scope>NUCLEOTIDE SEQUENCE [LARGE SCALE GENOMIC DNA]</scope>
    <source>
        <strain evidence="4 5">A01</strain>
    </source>
</reference>
<dbReference type="InterPro" id="IPR028098">
    <property type="entry name" value="Glyco_trans_4-like_N"/>
</dbReference>
<evidence type="ECO:0000256" key="2">
    <source>
        <dbReference type="ARBA" id="ARBA00022679"/>
    </source>
</evidence>
<dbReference type="CDD" id="cd03801">
    <property type="entry name" value="GT4_PimA-like"/>
    <property type="match status" value="1"/>
</dbReference>
<accession>A0ABV5DSL0</accession>
<dbReference type="EC" id="2.4.-.-" evidence="4"/>
<evidence type="ECO:0000259" key="3">
    <source>
        <dbReference type="Pfam" id="PF13439"/>
    </source>
</evidence>
<dbReference type="PANTHER" id="PTHR45947:SF3">
    <property type="entry name" value="SULFOQUINOVOSYL TRANSFERASE SQD2"/>
    <property type="match status" value="1"/>
</dbReference>
<evidence type="ECO:0000256" key="1">
    <source>
        <dbReference type="ARBA" id="ARBA00022676"/>
    </source>
</evidence>
<keyword evidence="2 4" id="KW-0808">Transferase</keyword>
<dbReference type="Proteomes" id="UP001585053">
    <property type="component" value="Unassembled WGS sequence"/>
</dbReference>
<keyword evidence="1 4" id="KW-0328">Glycosyltransferase</keyword>
<dbReference type="Pfam" id="PF13692">
    <property type="entry name" value="Glyco_trans_1_4"/>
    <property type="match status" value="1"/>
</dbReference>
<proteinExistence type="predicted"/>
<evidence type="ECO:0000313" key="5">
    <source>
        <dbReference type="Proteomes" id="UP001585053"/>
    </source>
</evidence>
<dbReference type="Gene3D" id="3.40.50.2000">
    <property type="entry name" value="Glycogen Phosphorylase B"/>
    <property type="match status" value="2"/>
</dbReference>
<dbReference type="PANTHER" id="PTHR45947">
    <property type="entry name" value="SULFOQUINOVOSYL TRANSFERASE SQD2"/>
    <property type="match status" value="1"/>
</dbReference>
<dbReference type="GO" id="GO:0016757">
    <property type="term" value="F:glycosyltransferase activity"/>
    <property type="evidence" value="ECO:0007669"/>
    <property type="project" value="UniProtKB-KW"/>
</dbReference>
<dbReference type="Pfam" id="PF13439">
    <property type="entry name" value="Glyco_transf_4"/>
    <property type="match status" value="1"/>
</dbReference>
<dbReference type="RefSeq" id="WP_376737025.1">
    <property type="nucleotide sequence ID" value="NZ_JAYMRS010000002.1"/>
</dbReference>
<evidence type="ECO:0000313" key="4">
    <source>
        <dbReference type="EMBL" id="MFB8767577.1"/>
    </source>
</evidence>
<comment type="caution">
    <text evidence="4">The sequence shown here is derived from an EMBL/GenBank/DDBJ whole genome shotgun (WGS) entry which is preliminary data.</text>
</comment>
<dbReference type="EMBL" id="JAYMRS010000002">
    <property type="protein sequence ID" value="MFB8767577.1"/>
    <property type="molecule type" value="Genomic_DNA"/>
</dbReference>